<gene>
    <name evidence="1" type="ordered locus">CMS1878</name>
</gene>
<proteinExistence type="predicted"/>
<dbReference type="EMBL" id="AM849034">
    <property type="protein sequence ID" value="CAQ01980.1"/>
    <property type="molecule type" value="Genomic_DNA"/>
</dbReference>
<dbReference type="Proteomes" id="UP000001318">
    <property type="component" value="Chromosome"/>
</dbReference>
<keyword evidence="2" id="KW-1185">Reference proteome</keyword>
<protein>
    <submittedName>
        <fullName evidence="1">Uncharacterized protein</fullName>
    </submittedName>
</protein>
<reference evidence="1 2" key="1">
    <citation type="journal article" date="2008" name="J. Bacteriol.">
        <title>Genome of the actinomycete plant pathogen Clavibacter michiganensis subsp. sepedonicus suggests recent niche adaptation.</title>
        <authorList>
            <person name="Bentley S.D."/>
            <person name="Corton C."/>
            <person name="Brown S.E."/>
            <person name="Barron A."/>
            <person name="Clark L."/>
            <person name="Doggett J."/>
            <person name="Harris B."/>
            <person name="Ormond D."/>
            <person name="Quail M.A."/>
            <person name="May G."/>
            <person name="Francis D."/>
            <person name="Knudson D."/>
            <person name="Parkhill J."/>
            <person name="Ishimaru C.A."/>
        </authorList>
    </citation>
    <scope>NUCLEOTIDE SEQUENCE [LARGE SCALE GENOMIC DNA]</scope>
    <source>
        <strain evidence="2">ATCC 33113 / DSM 20744 / JCM 9667 / LMG 2889 / ICMP 2535 / C-1</strain>
    </source>
</reference>
<dbReference type="GeneID" id="29470367"/>
<dbReference type="AlphaFoldDB" id="B0RE19"/>
<organism evidence="1 2">
    <name type="scientific">Clavibacter sepedonicus</name>
    <name type="common">Clavibacter michiganensis subsp. sepedonicus</name>
    <dbReference type="NCBI Taxonomy" id="31964"/>
    <lineage>
        <taxon>Bacteria</taxon>
        <taxon>Bacillati</taxon>
        <taxon>Actinomycetota</taxon>
        <taxon>Actinomycetes</taxon>
        <taxon>Micrococcales</taxon>
        <taxon>Microbacteriaceae</taxon>
        <taxon>Clavibacter</taxon>
    </lineage>
</organism>
<dbReference type="RefSeq" id="WP_012299216.1">
    <property type="nucleotide sequence ID" value="NC_010407.1"/>
</dbReference>
<dbReference type="KEGG" id="cms:CMS1878"/>
<accession>B0RE19</accession>
<name>B0RE19_CLASE</name>
<dbReference type="HOGENOM" id="CLU_1624221_0_0_11"/>
<evidence type="ECO:0000313" key="1">
    <source>
        <dbReference type="EMBL" id="CAQ01980.1"/>
    </source>
</evidence>
<dbReference type="STRING" id="31964.CMS1878"/>
<sequence>MAVAERHRGTILSPSSGTVIALRRQEVHALVGALRDPLGADRDDAQDEIRMEIIRALGDRLTSGAGEVGEPAGDARADEMFPAYVVPMLPGRRAASMLSGIINRLPHGDRAEVLDPSEVCVYIFLRGSDLSLRDLLMSADARICNEELRSGLIEDFLEYLNAS</sequence>
<evidence type="ECO:0000313" key="2">
    <source>
        <dbReference type="Proteomes" id="UP000001318"/>
    </source>
</evidence>
<dbReference type="OrthoDB" id="5124673at2"/>